<dbReference type="RefSeq" id="WP_149160114.1">
    <property type="nucleotide sequence ID" value="NZ_CP043505.1"/>
</dbReference>
<dbReference type="KEGG" id="ail:FLP10_06400"/>
<dbReference type="InterPro" id="IPR011749">
    <property type="entry name" value="CHP02243"/>
</dbReference>
<dbReference type="OrthoDB" id="9027184at2"/>
<proteinExistence type="predicted"/>
<gene>
    <name evidence="1" type="ORF">FLP10_06400</name>
</gene>
<organism evidence="1 2">
    <name type="scientific">Agromyces intestinalis</name>
    <dbReference type="NCBI Taxonomy" id="2592652"/>
    <lineage>
        <taxon>Bacteria</taxon>
        <taxon>Bacillati</taxon>
        <taxon>Actinomycetota</taxon>
        <taxon>Actinomycetes</taxon>
        <taxon>Micrococcales</taxon>
        <taxon>Microbacteriaceae</taxon>
        <taxon>Agromyces</taxon>
    </lineage>
</organism>
<evidence type="ECO:0000313" key="2">
    <source>
        <dbReference type="Proteomes" id="UP000324678"/>
    </source>
</evidence>
<keyword evidence="2" id="KW-1185">Reference proteome</keyword>
<dbReference type="Proteomes" id="UP000324678">
    <property type="component" value="Chromosome"/>
</dbReference>
<reference evidence="1 2" key="1">
    <citation type="submission" date="2019-09" db="EMBL/GenBank/DDBJ databases">
        <title>Genome sequencing of strain KACC 19306.</title>
        <authorList>
            <person name="Heo J."/>
            <person name="Kim S.-J."/>
            <person name="Kim J.-S."/>
            <person name="Hong S.-B."/>
            <person name="Kwon S.-W."/>
        </authorList>
    </citation>
    <scope>NUCLEOTIDE SEQUENCE [LARGE SCALE GENOMIC DNA]</scope>
    <source>
        <strain evidence="1 2">KACC 19306</strain>
    </source>
</reference>
<sequence>MTLPAPNLDDRRFQDLVDDAKRMIALRCPEWSDHNVSDPGVTLIEAFAFMTDELLYRLNRVPDRLYLAFLDLLGVSLFPPTDASVDLVFWLAAPRDEPVTVPARAEVGTPRTERVEPIVFTTVEDLEIPPRSLELIGTHPDGGEPWVRDTRLGGETIDAFQKTPMIGDALLFGLDQPAPGLAISLRLDCAVRGVGVDPLDPPIEWEAWTGDGWSACDVVSDETGGLNKAGDVVVIVPRGHVASSLAGERAGWLRTRLVEREADVPTYSASPLVRSAEGATVGGVTTAIHASTVDDEILGLSEGVPGQEFALSVRPIVDDGSPFTVEVGAGPGWEEWIEVDDFADQAPDARVVRLDRTRGVVTFPPAVREADGSLRGFGAVPAKGAPLRVRQYRVGGGSRGNVAPGALSVLRTTVPFVRGAENRVAAHDGVDGETVEEAKARGPLSLRTLDRAVTIEDYEQLAKRAAPGVARVRAVAASGSGSDQGVRVLVVPSAAVGDDGRVEFSDLIPSEEVLQLISDDLETRRTVGARVAIEPPLYQGITIVAKLVARPRVAVEPLRQQAVQALYRYFDAAHGGADGTGWPFGRPVLAGEVYSVLQSLPGTELVDEVLLFAADPVTGKRGEPVQRIDLEPDALVFGFEHRVRVTAGV</sequence>
<accession>A0A5C1YH49</accession>
<protein>
    <submittedName>
        <fullName evidence="1">Putative baseplate assembly protein</fullName>
    </submittedName>
</protein>
<dbReference type="AlphaFoldDB" id="A0A5C1YH49"/>
<evidence type="ECO:0000313" key="1">
    <source>
        <dbReference type="EMBL" id="QEO14092.1"/>
    </source>
</evidence>
<name>A0A5C1YH49_9MICO</name>
<dbReference type="EMBL" id="CP043505">
    <property type="protein sequence ID" value="QEO14092.1"/>
    <property type="molecule type" value="Genomic_DNA"/>
</dbReference>
<dbReference type="NCBIfam" id="TIGR02243">
    <property type="entry name" value="putative baseplate assembly protein"/>
    <property type="match status" value="1"/>
</dbReference>